<dbReference type="Pfam" id="PF12738">
    <property type="entry name" value="PTCB-BRCT"/>
    <property type="match status" value="1"/>
</dbReference>
<dbReference type="Proteomes" id="UP001221142">
    <property type="component" value="Unassembled WGS sequence"/>
</dbReference>
<evidence type="ECO:0000259" key="2">
    <source>
        <dbReference type="PROSITE" id="PS50172"/>
    </source>
</evidence>
<dbReference type="PANTHER" id="PTHR47667">
    <property type="entry name" value="REGULATOR OF TY1 TRANSPOSITION PROTEIN 107"/>
    <property type="match status" value="1"/>
</dbReference>
<dbReference type="SUPFAM" id="SSF52113">
    <property type="entry name" value="BRCT domain"/>
    <property type="match status" value="1"/>
</dbReference>
<organism evidence="3 4">
    <name type="scientific">Roridomyces roridus</name>
    <dbReference type="NCBI Taxonomy" id="1738132"/>
    <lineage>
        <taxon>Eukaryota</taxon>
        <taxon>Fungi</taxon>
        <taxon>Dikarya</taxon>
        <taxon>Basidiomycota</taxon>
        <taxon>Agaricomycotina</taxon>
        <taxon>Agaricomycetes</taxon>
        <taxon>Agaricomycetidae</taxon>
        <taxon>Agaricales</taxon>
        <taxon>Marasmiineae</taxon>
        <taxon>Mycenaceae</taxon>
        <taxon>Roridomyces</taxon>
    </lineage>
</organism>
<gene>
    <name evidence="3" type="ORF">FB45DRAFT_725687</name>
</gene>
<feature type="region of interest" description="Disordered" evidence="1">
    <location>
        <begin position="18"/>
        <end position="63"/>
    </location>
</feature>
<dbReference type="GO" id="GO:1990683">
    <property type="term" value="P:DNA double-strand break attachment to nuclear envelope"/>
    <property type="evidence" value="ECO:0007669"/>
    <property type="project" value="TreeGrafter"/>
</dbReference>
<feature type="non-terminal residue" evidence="3">
    <location>
        <position position="1"/>
    </location>
</feature>
<dbReference type="GO" id="GO:0035361">
    <property type="term" value="C:Cul8-RING ubiquitin ligase complex"/>
    <property type="evidence" value="ECO:0007669"/>
    <property type="project" value="TreeGrafter"/>
</dbReference>
<accession>A0AAD7AWW2</accession>
<dbReference type="PROSITE" id="PS50172">
    <property type="entry name" value="BRCT"/>
    <property type="match status" value="1"/>
</dbReference>
<keyword evidence="4" id="KW-1185">Reference proteome</keyword>
<feature type="compositionally biased region" description="Basic and acidic residues" evidence="1">
    <location>
        <begin position="19"/>
        <end position="31"/>
    </location>
</feature>
<dbReference type="GO" id="GO:0005634">
    <property type="term" value="C:nucleus"/>
    <property type="evidence" value="ECO:0007669"/>
    <property type="project" value="TreeGrafter"/>
</dbReference>
<dbReference type="GO" id="GO:0006302">
    <property type="term" value="P:double-strand break repair"/>
    <property type="evidence" value="ECO:0007669"/>
    <property type="project" value="TreeGrafter"/>
</dbReference>
<sequence>VRVLVPNWFDDSVLSGMKSDSKSYEWPRPEHLQFSGKNSQQRALSSTDAHIPSPSHSPVPASGAKELWSKSRILLSNRLRLTGTRRDFLERYIHQANGVAVRFDSNDGNANGTDEEELSLVDGCDIYITSTRCGPAFFKAWRENKTIGTLPWLLHCQIKGAVSSPRAQLLHFPVCAERVMCFGAQEICLTNYTGPSRDYLKKLITLMGGQVTSSLSRNNTILVAANNTGPKVDKAQQWLTPIVNHLWVLDCFVRWSNIHPGAPKY</sequence>
<feature type="domain" description="BRCT" evidence="2">
    <location>
        <begin position="177"/>
        <end position="252"/>
    </location>
</feature>
<dbReference type="SMART" id="SM00292">
    <property type="entry name" value="BRCT"/>
    <property type="match status" value="1"/>
</dbReference>
<evidence type="ECO:0000313" key="4">
    <source>
        <dbReference type="Proteomes" id="UP001221142"/>
    </source>
</evidence>
<dbReference type="AlphaFoldDB" id="A0AAD7AWW2"/>
<proteinExistence type="predicted"/>
<feature type="non-terminal residue" evidence="3">
    <location>
        <position position="265"/>
    </location>
</feature>
<dbReference type="InterPro" id="IPR036420">
    <property type="entry name" value="BRCT_dom_sf"/>
</dbReference>
<reference evidence="3" key="1">
    <citation type="submission" date="2023-03" db="EMBL/GenBank/DDBJ databases">
        <title>Massive genome expansion in bonnet fungi (Mycena s.s.) driven by repeated elements and novel gene families across ecological guilds.</title>
        <authorList>
            <consortium name="Lawrence Berkeley National Laboratory"/>
            <person name="Harder C.B."/>
            <person name="Miyauchi S."/>
            <person name="Viragh M."/>
            <person name="Kuo A."/>
            <person name="Thoen E."/>
            <person name="Andreopoulos B."/>
            <person name="Lu D."/>
            <person name="Skrede I."/>
            <person name="Drula E."/>
            <person name="Henrissat B."/>
            <person name="Morin E."/>
            <person name="Kohler A."/>
            <person name="Barry K."/>
            <person name="LaButti K."/>
            <person name="Morin E."/>
            <person name="Salamov A."/>
            <person name="Lipzen A."/>
            <person name="Mereny Z."/>
            <person name="Hegedus B."/>
            <person name="Baldrian P."/>
            <person name="Stursova M."/>
            <person name="Weitz H."/>
            <person name="Taylor A."/>
            <person name="Grigoriev I.V."/>
            <person name="Nagy L.G."/>
            <person name="Martin F."/>
            <person name="Kauserud H."/>
        </authorList>
    </citation>
    <scope>NUCLEOTIDE SEQUENCE</scope>
    <source>
        <strain evidence="3">9284</strain>
    </source>
</reference>
<comment type="caution">
    <text evidence="3">The sequence shown here is derived from an EMBL/GenBank/DDBJ whole genome shotgun (WGS) entry which is preliminary data.</text>
</comment>
<name>A0AAD7AWW2_9AGAR</name>
<dbReference type="Gene3D" id="3.40.50.10190">
    <property type="entry name" value="BRCT domain"/>
    <property type="match status" value="1"/>
</dbReference>
<dbReference type="EMBL" id="JARKIF010000306">
    <property type="protein sequence ID" value="KAJ7601834.1"/>
    <property type="molecule type" value="Genomic_DNA"/>
</dbReference>
<evidence type="ECO:0000313" key="3">
    <source>
        <dbReference type="EMBL" id="KAJ7601834.1"/>
    </source>
</evidence>
<evidence type="ECO:0000256" key="1">
    <source>
        <dbReference type="SAM" id="MobiDB-lite"/>
    </source>
</evidence>
<dbReference type="PANTHER" id="PTHR47667:SF1">
    <property type="entry name" value="REGULATOR OF TY1 TRANSPOSITION PROTEIN 107"/>
    <property type="match status" value="1"/>
</dbReference>
<feature type="compositionally biased region" description="Polar residues" evidence="1">
    <location>
        <begin position="35"/>
        <end position="48"/>
    </location>
</feature>
<dbReference type="InterPro" id="IPR001357">
    <property type="entry name" value="BRCT_dom"/>
</dbReference>
<protein>
    <submittedName>
        <fullName evidence="3">BRCT domain-containing protein</fullName>
    </submittedName>
</protein>
<dbReference type="InterPro" id="IPR053036">
    <property type="entry name" value="CellCycle_DNARepair_Reg"/>
</dbReference>